<keyword evidence="1" id="KW-0472">Membrane</keyword>
<sequence>MSWLIKSSIGRKFVQSLSGLFLILFLLFHVCMNLVLIFNFETYNFLANDVLGANWWAIVGTVFIFFGFGVHIIYATFLTLQNRKARGNIRYESSSKTTTTWSSKNMFVLGLVITLFLVLHLYQMWYQMQVKELFGLDGVRHDGAQLVEEIFSNIWVVILYVVSFIALWFHLTHGFWSALHTVGWNNDIWMKRIKIIGNVLSTFICVGFIAVAVLMYLGYSNLLA</sequence>
<dbReference type="GO" id="GO:0016020">
    <property type="term" value="C:membrane"/>
    <property type="evidence" value="ECO:0007669"/>
    <property type="project" value="InterPro"/>
</dbReference>
<dbReference type="PATRIC" id="fig|1562970.3.peg.56"/>
<evidence type="ECO:0000256" key="1">
    <source>
        <dbReference type="SAM" id="Phobius"/>
    </source>
</evidence>
<dbReference type="Proteomes" id="UP000032417">
    <property type="component" value="Chromosome 1"/>
</dbReference>
<dbReference type="EMBL" id="LN515532">
    <property type="protein sequence ID" value="CEA14698.1"/>
    <property type="molecule type" value="Genomic_DNA"/>
</dbReference>
<name>A0A098BXE4_9BACT</name>
<reference evidence="2 3" key="1">
    <citation type="submission" date="2014-08" db="EMBL/GenBank/DDBJ databases">
        <authorList>
            <person name="Wibberg D."/>
        </authorList>
    </citation>
    <scope>NUCLEOTIDE SEQUENCE [LARGE SCALE GENOMIC DNA]</scope>
    <source>
        <strain evidence="3">ING2-E5B</strain>
    </source>
</reference>
<dbReference type="OrthoDB" id="9802842at2"/>
<protein>
    <submittedName>
        <fullName evidence="2">B558 family succinate dehydrogenase (Or fumarate reductase) cytochrome B subunit</fullName>
    </submittedName>
</protein>
<evidence type="ECO:0000313" key="2">
    <source>
        <dbReference type="EMBL" id="CEA14698.1"/>
    </source>
</evidence>
<accession>A0A098BXE4</accession>
<dbReference type="NCBIfam" id="TIGR02046">
    <property type="entry name" value="sdhC_b558_fam"/>
    <property type="match status" value="1"/>
</dbReference>
<proteinExistence type="predicted"/>
<feature type="transmembrane region" description="Helical" evidence="1">
    <location>
        <begin position="150"/>
        <end position="171"/>
    </location>
</feature>
<dbReference type="InterPro" id="IPR034804">
    <property type="entry name" value="SQR/QFR_C/D"/>
</dbReference>
<feature type="transmembrane region" description="Helical" evidence="1">
    <location>
        <begin position="20"/>
        <end position="40"/>
    </location>
</feature>
<dbReference type="KEGG" id="pbt:ING2E5B_0058"/>
<keyword evidence="3" id="KW-1185">Reference proteome</keyword>
<keyword evidence="1" id="KW-0812">Transmembrane</keyword>
<dbReference type="SUPFAM" id="SSF81343">
    <property type="entry name" value="Fumarate reductase respiratory complex transmembrane subunits"/>
    <property type="match status" value="1"/>
</dbReference>
<feature type="transmembrane region" description="Helical" evidence="1">
    <location>
        <begin position="106"/>
        <end position="125"/>
    </location>
</feature>
<keyword evidence="1" id="KW-1133">Transmembrane helix</keyword>
<feature type="transmembrane region" description="Helical" evidence="1">
    <location>
        <begin position="55"/>
        <end position="80"/>
    </location>
</feature>
<dbReference type="HOGENOM" id="CLU_077968_0_1_10"/>
<dbReference type="Gene3D" id="1.20.1300.10">
    <property type="entry name" value="Fumarate reductase/succinate dehydrogenase, transmembrane subunit"/>
    <property type="match status" value="1"/>
</dbReference>
<feature type="transmembrane region" description="Helical" evidence="1">
    <location>
        <begin position="195"/>
        <end position="219"/>
    </location>
</feature>
<dbReference type="AlphaFoldDB" id="A0A098BXE4"/>
<dbReference type="CDD" id="cd03498">
    <property type="entry name" value="SQR_TypeB_2_TM"/>
    <property type="match status" value="1"/>
</dbReference>
<dbReference type="STRING" id="1562970.ING2E5B_0058"/>
<evidence type="ECO:0000313" key="3">
    <source>
        <dbReference type="Proteomes" id="UP000032417"/>
    </source>
</evidence>
<gene>
    <name evidence="2" type="primary">sdhC</name>
    <name evidence="2" type="ORF">ING2E5B_0058</name>
</gene>
<dbReference type="InterPro" id="IPR011138">
    <property type="entry name" value="Cytochrome_b-558"/>
</dbReference>
<organism evidence="2 3">
    <name type="scientific">Fermentimonas caenicola</name>
    <dbReference type="NCBI Taxonomy" id="1562970"/>
    <lineage>
        <taxon>Bacteria</taxon>
        <taxon>Pseudomonadati</taxon>
        <taxon>Bacteroidota</taxon>
        <taxon>Bacteroidia</taxon>
        <taxon>Bacteroidales</taxon>
        <taxon>Dysgonomonadaceae</taxon>
        <taxon>Fermentimonas</taxon>
    </lineage>
</organism>